<organism evidence="6 7">
    <name type="scientific">Ditylenchus dipsaci</name>
    <dbReference type="NCBI Taxonomy" id="166011"/>
    <lineage>
        <taxon>Eukaryota</taxon>
        <taxon>Metazoa</taxon>
        <taxon>Ecdysozoa</taxon>
        <taxon>Nematoda</taxon>
        <taxon>Chromadorea</taxon>
        <taxon>Rhabditida</taxon>
        <taxon>Tylenchina</taxon>
        <taxon>Tylenchomorpha</taxon>
        <taxon>Sphaerularioidea</taxon>
        <taxon>Anguinidae</taxon>
        <taxon>Anguininae</taxon>
        <taxon>Ditylenchus</taxon>
    </lineage>
</organism>
<evidence type="ECO:0000256" key="3">
    <source>
        <dbReference type="ARBA" id="ARBA00023134"/>
    </source>
</evidence>
<keyword evidence="1" id="KW-0547">Nucleotide-binding</keyword>
<evidence type="ECO:0000256" key="2">
    <source>
        <dbReference type="ARBA" id="ARBA00022801"/>
    </source>
</evidence>
<dbReference type="Proteomes" id="UP000887574">
    <property type="component" value="Unplaced"/>
</dbReference>
<keyword evidence="3" id="KW-0342">GTP-binding</keyword>
<evidence type="ECO:0000256" key="4">
    <source>
        <dbReference type="PROSITE-ProRule" id="PRU01052"/>
    </source>
</evidence>
<dbReference type="PROSITE" id="PS51715">
    <property type="entry name" value="G_GB1_RHD3"/>
    <property type="match status" value="1"/>
</dbReference>
<dbReference type="InterPro" id="IPR027417">
    <property type="entry name" value="P-loop_NTPase"/>
</dbReference>
<dbReference type="Gene3D" id="3.40.50.300">
    <property type="entry name" value="P-loop containing nucleotide triphosphate hydrolases"/>
    <property type="match status" value="1"/>
</dbReference>
<accession>A0A915DDZ6</accession>
<dbReference type="GO" id="GO:0003924">
    <property type="term" value="F:GTPase activity"/>
    <property type="evidence" value="ECO:0007669"/>
    <property type="project" value="InterPro"/>
</dbReference>
<dbReference type="Pfam" id="PF02263">
    <property type="entry name" value="GBP"/>
    <property type="match status" value="1"/>
</dbReference>
<dbReference type="CDD" id="cd01851">
    <property type="entry name" value="GBP"/>
    <property type="match status" value="1"/>
</dbReference>
<evidence type="ECO:0000259" key="5">
    <source>
        <dbReference type="PROSITE" id="PS51715"/>
    </source>
</evidence>
<protein>
    <submittedName>
        <fullName evidence="7">GB1/RHD3-type G domain-containing protein</fullName>
    </submittedName>
</protein>
<evidence type="ECO:0000256" key="1">
    <source>
        <dbReference type="ARBA" id="ARBA00022741"/>
    </source>
</evidence>
<keyword evidence="2" id="KW-0378">Hydrolase</keyword>
<evidence type="ECO:0000313" key="7">
    <source>
        <dbReference type="WBParaSite" id="jg18867"/>
    </source>
</evidence>
<comment type="similarity">
    <text evidence="4">Belongs to the TRAFAC class dynamin-like GTPase superfamily. GB1/RHD3 GTPase family.</text>
</comment>
<dbReference type="InterPro" id="IPR030386">
    <property type="entry name" value="G_GB1_RHD3_dom"/>
</dbReference>
<proteinExistence type="inferred from homology"/>
<dbReference type="InterPro" id="IPR015894">
    <property type="entry name" value="Guanylate-bd_N"/>
</dbReference>
<keyword evidence="6" id="KW-1185">Reference proteome</keyword>
<dbReference type="SUPFAM" id="SSF48340">
    <property type="entry name" value="Interferon-induced guanylate-binding protein 1 (GBP1), C-terminal domain"/>
    <property type="match status" value="1"/>
</dbReference>
<name>A0A915DDZ6_9BILA</name>
<dbReference type="GO" id="GO:0005525">
    <property type="term" value="F:GTP binding"/>
    <property type="evidence" value="ECO:0007669"/>
    <property type="project" value="UniProtKB-KW"/>
</dbReference>
<dbReference type="WBParaSite" id="jg18867">
    <property type="protein sequence ID" value="jg18867"/>
    <property type="gene ID" value="jg18867"/>
</dbReference>
<feature type="domain" description="GB1/RHD3-type G" evidence="5">
    <location>
        <begin position="187"/>
        <end position="408"/>
    </location>
</feature>
<evidence type="ECO:0000313" key="6">
    <source>
        <dbReference type="Proteomes" id="UP000887574"/>
    </source>
</evidence>
<dbReference type="SUPFAM" id="SSF52540">
    <property type="entry name" value="P-loop containing nucleoside triphosphate hydrolases"/>
    <property type="match status" value="1"/>
</dbReference>
<dbReference type="PANTHER" id="PTHR10751">
    <property type="entry name" value="GUANYLATE BINDING PROTEIN"/>
    <property type="match status" value="1"/>
</dbReference>
<sequence length="485" mass="55700">MAYEYQTISDNVFALLSAQFLYNEAMIEACDGDYLPDGDLEMAHGRCKEKAVEIFYSTEKAIDEVHSIRFLQMLDDLISASFDVFVCANDFKQGKMGEHVVQTPTMVESAKMFYFDSVKKIRAVVMPGNIQEIPNSSSEEQRVEHPKAVFPSSPGPVQIIEPVEEDHTFKLNVDFLEKILLDPKVADKKVSVIGVAGDFRKGKSFLLNFFLRYLKHQSRINSDSSEDNWLEAESSLLGFSWRGGAERDTKEIAVLLMDTQGAFDSQSTVKDCATIFALSTMISSLQIYNLSHNIQEDDLQHLHLFTEYGLLALEENVNSKPFQSLLFVVRWQRILEKRLMINERQHPELQRLRRHIRESFDDIQCYLMPHPGLDVATSPRFMGELKNINEEFQQHLRTLVPRLLDANNVVVKCINGQPVTCRELVVYFKAYTEIFHGEDLPEPKSMLSATRRLIILQLLLVPKRSILSRWKRSVEEMLHTCLLLI</sequence>
<dbReference type="AlphaFoldDB" id="A0A915DDZ6"/>
<dbReference type="Gene3D" id="1.20.58.420">
    <property type="entry name" value="AHSP"/>
    <property type="match status" value="1"/>
</dbReference>
<reference evidence="7" key="1">
    <citation type="submission" date="2022-11" db="UniProtKB">
        <authorList>
            <consortium name="WormBaseParasite"/>
        </authorList>
    </citation>
    <scope>IDENTIFICATION</scope>
</reference>
<dbReference type="InterPro" id="IPR036543">
    <property type="entry name" value="Guanylate-bd_C_sf"/>
</dbReference>